<dbReference type="PANTHER" id="PTHR13464">
    <property type="entry name" value="TRANSCRIPTIONAL REGULATOR PROTEIN HCNGP"/>
    <property type="match status" value="1"/>
</dbReference>
<name>A0A6J8AJ79_MYTCO</name>
<dbReference type="PANTHER" id="PTHR13464:SF0">
    <property type="entry name" value="SAP30-BINDING PROTEIN"/>
    <property type="match status" value="1"/>
</dbReference>
<dbReference type="AlphaFoldDB" id="A0A6J8AJ79"/>
<dbReference type="Proteomes" id="UP000507470">
    <property type="component" value="Unassembled WGS sequence"/>
</dbReference>
<proteinExistence type="predicted"/>
<protein>
    <submittedName>
        <fullName evidence="2">SAP30-binding protein</fullName>
    </submittedName>
</protein>
<feature type="compositionally biased region" description="Acidic residues" evidence="1">
    <location>
        <begin position="92"/>
        <end position="115"/>
    </location>
</feature>
<feature type="compositionally biased region" description="Polar residues" evidence="1">
    <location>
        <begin position="259"/>
        <end position="268"/>
    </location>
</feature>
<feature type="compositionally biased region" description="Basic and acidic residues" evidence="1">
    <location>
        <begin position="238"/>
        <end position="252"/>
    </location>
</feature>
<organism evidence="2 3">
    <name type="scientific">Mytilus coruscus</name>
    <name type="common">Sea mussel</name>
    <dbReference type="NCBI Taxonomy" id="42192"/>
    <lineage>
        <taxon>Eukaryota</taxon>
        <taxon>Metazoa</taxon>
        <taxon>Spiralia</taxon>
        <taxon>Lophotrochozoa</taxon>
        <taxon>Mollusca</taxon>
        <taxon>Bivalvia</taxon>
        <taxon>Autobranchia</taxon>
        <taxon>Pteriomorphia</taxon>
        <taxon>Mytilida</taxon>
        <taxon>Mytiloidea</taxon>
        <taxon>Mytilidae</taxon>
        <taxon>Mytilinae</taxon>
        <taxon>Mytilus</taxon>
    </lineage>
</organism>
<evidence type="ECO:0000256" key="1">
    <source>
        <dbReference type="SAM" id="MobiDB-lite"/>
    </source>
</evidence>
<feature type="compositionally biased region" description="Polar residues" evidence="1">
    <location>
        <begin position="301"/>
        <end position="326"/>
    </location>
</feature>
<reference evidence="2 3" key="1">
    <citation type="submission" date="2020-06" db="EMBL/GenBank/DDBJ databases">
        <authorList>
            <person name="Li R."/>
            <person name="Bekaert M."/>
        </authorList>
    </citation>
    <scope>NUCLEOTIDE SEQUENCE [LARGE SCALE GENOMIC DNA]</scope>
    <source>
        <strain evidence="3">wild</strain>
    </source>
</reference>
<dbReference type="GO" id="GO:0006355">
    <property type="term" value="P:regulation of DNA-templated transcription"/>
    <property type="evidence" value="ECO:0007669"/>
    <property type="project" value="InterPro"/>
</dbReference>
<keyword evidence="3" id="KW-1185">Reference proteome</keyword>
<evidence type="ECO:0000313" key="3">
    <source>
        <dbReference type="Proteomes" id="UP000507470"/>
    </source>
</evidence>
<feature type="compositionally biased region" description="Polar residues" evidence="1">
    <location>
        <begin position="280"/>
        <end position="289"/>
    </location>
</feature>
<dbReference type="Pfam" id="PF07818">
    <property type="entry name" value="HCNGP"/>
    <property type="match status" value="1"/>
</dbReference>
<dbReference type="GO" id="GO:0005634">
    <property type="term" value="C:nucleus"/>
    <property type="evidence" value="ECO:0007669"/>
    <property type="project" value="TreeGrafter"/>
</dbReference>
<feature type="region of interest" description="Disordered" evidence="1">
    <location>
        <begin position="238"/>
        <end position="326"/>
    </location>
</feature>
<feature type="compositionally biased region" description="Polar residues" evidence="1">
    <location>
        <begin position="126"/>
        <end position="143"/>
    </location>
</feature>
<dbReference type="InterPro" id="IPR012479">
    <property type="entry name" value="SAP30BP"/>
</dbReference>
<feature type="region of interest" description="Disordered" evidence="1">
    <location>
        <begin position="1"/>
        <end position="160"/>
    </location>
</feature>
<gene>
    <name evidence="2" type="ORF">MCOR_8167</name>
</gene>
<dbReference type="OrthoDB" id="1714508at2759"/>
<sequence>MERIDSTAAMASLASYDDKSDKSDDEGIVNMASVDNISDDEDEDSRPPSQPVTTLELEDENSKSESTPQAQDTAPKPKPHRKITRLVSNYGLDEEEGDEDDMSISSEEEEEEEESLYGPEKRVDRTTSLNAEQASSLSRSMLNKSFDEIEIPPAPPGKCPAKLQDKISGLFEKMRKGLDMNDKIQRRKDFRNPSIYEKLIEFIGIDEKGSNYPAEVFDPHAWGKESFYDQLDKAQKVEMEKREKERKDRTKIEFVTGTKRPTSSTDVTSGDDKKRKTKWDNQPTSNVTGSRGGLPGVINPNVVSGSASGTKSTVIPATGNITKKTK</sequence>
<evidence type="ECO:0000313" key="2">
    <source>
        <dbReference type="EMBL" id="CAC5368691.1"/>
    </source>
</evidence>
<dbReference type="EMBL" id="CACVKT020001498">
    <property type="protein sequence ID" value="CAC5368691.1"/>
    <property type="molecule type" value="Genomic_DNA"/>
</dbReference>
<accession>A0A6J8AJ79</accession>